<dbReference type="STRING" id="1618993.UX09_C0019G0015"/>
<gene>
    <name evidence="1" type="ORF">UX09_C0019G0015</name>
</gene>
<name>A0A0G1MIX7_9BACT</name>
<protein>
    <submittedName>
        <fullName evidence="1">Uncharacterized protein</fullName>
    </submittedName>
</protein>
<comment type="caution">
    <text evidence="1">The sequence shown here is derived from an EMBL/GenBank/DDBJ whole genome shotgun (WGS) entry which is preliminary data.</text>
</comment>
<organism evidence="1 2">
    <name type="scientific">Candidatus Uhrbacteria bacterium GW2011_GWE2_45_35</name>
    <dbReference type="NCBI Taxonomy" id="1618993"/>
    <lineage>
        <taxon>Bacteria</taxon>
        <taxon>Candidatus Uhriibacteriota</taxon>
    </lineage>
</organism>
<sequence>MGGNAHLCDKGLLTNNSPCILSVREGDASRTIWWGEITKLVDHGTHIEVWAKITGGRMAFDERGKPIMSDEQQNVVPDNYEVYPDTPSFQHLFRCLLEAWRILQESSGQTEHWRQTHFDFLADLVGRGLAPRSTLDLKTGS</sequence>
<reference evidence="1 2" key="1">
    <citation type="journal article" date="2015" name="Nature">
        <title>rRNA introns, odd ribosomes, and small enigmatic genomes across a large radiation of phyla.</title>
        <authorList>
            <person name="Brown C.T."/>
            <person name="Hug L.A."/>
            <person name="Thomas B.C."/>
            <person name="Sharon I."/>
            <person name="Castelle C.J."/>
            <person name="Singh A."/>
            <person name="Wilkins M.J."/>
            <person name="Williams K.H."/>
            <person name="Banfield J.F."/>
        </authorList>
    </citation>
    <scope>NUCLEOTIDE SEQUENCE [LARGE SCALE GENOMIC DNA]</scope>
</reference>
<evidence type="ECO:0000313" key="1">
    <source>
        <dbReference type="EMBL" id="KKU08316.1"/>
    </source>
</evidence>
<evidence type="ECO:0000313" key="2">
    <source>
        <dbReference type="Proteomes" id="UP000034354"/>
    </source>
</evidence>
<dbReference type="AlphaFoldDB" id="A0A0G1MIX7"/>
<proteinExistence type="predicted"/>
<dbReference type="EMBL" id="LCKW01000019">
    <property type="protein sequence ID" value="KKU08316.1"/>
    <property type="molecule type" value="Genomic_DNA"/>
</dbReference>
<accession>A0A0G1MIX7</accession>
<dbReference type="Proteomes" id="UP000034354">
    <property type="component" value="Unassembled WGS sequence"/>
</dbReference>